<evidence type="ECO:0000313" key="4">
    <source>
        <dbReference type="Proteomes" id="UP001345219"/>
    </source>
</evidence>
<feature type="compositionally biased region" description="Basic and acidic residues" evidence="1">
    <location>
        <begin position="144"/>
        <end position="153"/>
    </location>
</feature>
<name>A0AAN7PJH2_9MYRT</name>
<dbReference type="PANTHER" id="PTHR31818:SF1">
    <property type="entry name" value="O-FUCOSYLTRANSFERASE 16"/>
    <property type="match status" value="1"/>
</dbReference>
<reference evidence="3 4" key="1">
    <citation type="journal article" date="2023" name="Hortic Res">
        <title>Pangenome of water caltrop reveals structural variations and asymmetric subgenome divergence after allopolyploidization.</title>
        <authorList>
            <person name="Zhang X."/>
            <person name="Chen Y."/>
            <person name="Wang L."/>
            <person name="Yuan Y."/>
            <person name="Fang M."/>
            <person name="Shi L."/>
            <person name="Lu R."/>
            <person name="Comes H.P."/>
            <person name="Ma Y."/>
            <person name="Chen Y."/>
            <person name="Huang G."/>
            <person name="Zhou Y."/>
            <person name="Zheng Z."/>
            <person name="Qiu Y."/>
        </authorList>
    </citation>
    <scope>NUCLEOTIDE SEQUENCE [LARGE SCALE GENOMIC DNA]</scope>
    <source>
        <tissue evidence="3">Roots</tissue>
    </source>
</reference>
<sequence>MAVLRRRQNYYHRLRRLLPVVSLVSCALLIFFSLVSFLYPSPVDVDHRHLMDRRSTSNFGVDNDATGVQSLRIPTKGGRPDRDIWSSPNAKFYYGCSNASSKFLRPETITQPNRYLIIATSGGLNQQRTGSKATQDSGNRKLGKRGDTLKEEPESLADDLDIDNEPDWMEQEDEDQDDGLSGRGQFNETIMDYDSGNSDEPELDELLSD</sequence>
<dbReference type="EMBL" id="JAXIOK010000017">
    <property type="protein sequence ID" value="KAK4750557.1"/>
    <property type="molecule type" value="Genomic_DNA"/>
</dbReference>
<feature type="transmembrane region" description="Helical" evidence="2">
    <location>
        <begin position="20"/>
        <end position="39"/>
    </location>
</feature>
<organism evidence="3 4">
    <name type="scientific">Trapa incisa</name>
    <dbReference type="NCBI Taxonomy" id="236973"/>
    <lineage>
        <taxon>Eukaryota</taxon>
        <taxon>Viridiplantae</taxon>
        <taxon>Streptophyta</taxon>
        <taxon>Embryophyta</taxon>
        <taxon>Tracheophyta</taxon>
        <taxon>Spermatophyta</taxon>
        <taxon>Magnoliopsida</taxon>
        <taxon>eudicotyledons</taxon>
        <taxon>Gunneridae</taxon>
        <taxon>Pentapetalae</taxon>
        <taxon>rosids</taxon>
        <taxon>malvids</taxon>
        <taxon>Myrtales</taxon>
        <taxon>Lythraceae</taxon>
        <taxon>Trapa</taxon>
    </lineage>
</organism>
<accession>A0AAN7PJH2</accession>
<keyword evidence="2" id="KW-0812">Transmembrane</keyword>
<keyword evidence="4" id="KW-1185">Reference proteome</keyword>
<protein>
    <submittedName>
        <fullName evidence="3">Uncharacterized protein</fullName>
    </submittedName>
</protein>
<dbReference type="PANTHER" id="PTHR31818">
    <property type="entry name" value="O-FUCOSYLTRANSFERASE 16"/>
    <property type="match status" value="1"/>
</dbReference>
<comment type="caution">
    <text evidence="3">The sequence shown here is derived from an EMBL/GenBank/DDBJ whole genome shotgun (WGS) entry which is preliminary data.</text>
</comment>
<keyword evidence="2" id="KW-1133">Transmembrane helix</keyword>
<evidence type="ECO:0000313" key="3">
    <source>
        <dbReference type="EMBL" id="KAK4750557.1"/>
    </source>
</evidence>
<gene>
    <name evidence="3" type="ORF">SAY87_004039</name>
</gene>
<evidence type="ECO:0000256" key="2">
    <source>
        <dbReference type="SAM" id="Phobius"/>
    </source>
</evidence>
<feature type="compositionally biased region" description="Acidic residues" evidence="1">
    <location>
        <begin position="197"/>
        <end position="209"/>
    </location>
</feature>
<proteinExistence type="predicted"/>
<feature type="region of interest" description="Disordered" evidence="1">
    <location>
        <begin position="121"/>
        <end position="209"/>
    </location>
</feature>
<evidence type="ECO:0000256" key="1">
    <source>
        <dbReference type="SAM" id="MobiDB-lite"/>
    </source>
</evidence>
<dbReference type="Proteomes" id="UP001345219">
    <property type="component" value="Chromosome 4"/>
</dbReference>
<dbReference type="AlphaFoldDB" id="A0AAN7PJH2"/>
<keyword evidence="2" id="KW-0472">Membrane</keyword>
<feature type="compositionally biased region" description="Acidic residues" evidence="1">
    <location>
        <begin position="154"/>
        <end position="178"/>
    </location>
</feature>
<feature type="compositionally biased region" description="Polar residues" evidence="1">
    <location>
        <begin position="122"/>
        <end position="137"/>
    </location>
</feature>